<feature type="transmembrane region" description="Helical" evidence="1">
    <location>
        <begin position="276"/>
        <end position="299"/>
    </location>
</feature>
<feature type="transmembrane region" description="Helical" evidence="1">
    <location>
        <begin position="311"/>
        <end position="329"/>
    </location>
</feature>
<organism evidence="2 3">
    <name type="scientific">Niabella pedocola</name>
    <dbReference type="NCBI Taxonomy" id="1752077"/>
    <lineage>
        <taxon>Bacteria</taxon>
        <taxon>Pseudomonadati</taxon>
        <taxon>Bacteroidota</taxon>
        <taxon>Chitinophagia</taxon>
        <taxon>Chitinophagales</taxon>
        <taxon>Chitinophagaceae</taxon>
        <taxon>Niabella</taxon>
    </lineage>
</organism>
<gene>
    <name evidence="2" type="ORF">LQ567_00645</name>
</gene>
<proteinExistence type="predicted"/>
<protein>
    <submittedName>
        <fullName evidence="2">Uncharacterized protein</fullName>
    </submittedName>
</protein>
<keyword evidence="3" id="KW-1185">Reference proteome</keyword>
<dbReference type="Proteomes" id="UP001199816">
    <property type="component" value="Unassembled WGS sequence"/>
</dbReference>
<dbReference type="RefSeq" id="WP_231002101.1">
    <property type="nucleotide sequence ID" value="NZ_JAJNEC010000001.1"/>
</dbReference>
<keyword evidence="1" id="KW-0472">Membrane</keyword>
<sequence>MDNSFFIFTDATTNNPVVIERAHVCLWEFKNNSTLVEFGFEIYKNSLPQDQLIINVFIPWLSKSTGEKDLYEKLSNSENSRFIFNDSIKQTQSLDGGRNKLGVIHDFANRDHLCILPVSITRKQNDILELTINLQHYRTSESNANIYFRFSIAPQMPTISMHKKGISKSTIVYDIKVNERRNIPDQMIDLFSQKNFCEIKACFCFFIIPNDYDIVFFENDSLKSVRTLEYEAFTKYLGDKRVKNDELIVVFNKKKDSESFSFFSIYTKERIGPGQYILAILINMISGILLFLPSFRAGINNKTPIWKQTPIELLIAMLIAIGTLLYFLWPKLNCSKKG</sequence>
<evidence type="ECO:0000313" key="3">
    <source>
        <dbReference type="Proteomes" id="UP001199816"/>
    </source>
</evidence>
<reference evidence="2 3" key="1">
    <citation type="submission" date="2021-11" db="EMBL/GenBank/DDBJ databases">
        <title>Genomic of Niabella pedocola.</title>
        <authorList>
            <person name="Wu T."/>
        </authorList>
    </citation>
    <scope>NUCLEOTIDE SEQUENCE [LARGE SCALE GENOMIC DNA]</scope>
    <source>
        <strain evidence="2 3">JCM 31011</strain>
    </source>
</reference>
<name>A0ABS8PJJ3_9BACT</name>
<keyword evidence="1" id="KW-1133">Transmembrane helix</keyword>
<evidence type="ECO:0000256" key="1">
    <source>
        <dbReference type="SAM" id="Phobius"/>
    </source>
</evidence>
<keyword evidence="1" id="KW-0812">Transmembrane</keyword>
<evidence type="ECO:0000313" key="2">
    <source>
        <dbReference type="EMBL" id="MCD2421250.1"/>
    </source>
</evidence>
<accession>A0ABS8PJJ3</accession>
<comment type="caution">
    <text evidence="2">The sequence shown here is derived from an EMBL/GenBank/DDBJ whole genome shotgun (WGS) entry which is preliminary data.</text>
</comment>
<dbReference type="EMBL" id="JAJNEC010000001">
    <property type="protein sequence ID" value="MCD2421250.1"/>
    <property type="molecule type" value="Genomic_DNA"/>
</dbReference>